<dbReference type="Pfam" id="PF00561">
    <property type="entry name" value="Abhydrolase_1"/>
    <property type="match status" value="2"/>
</dbReference>
<sequence length="636" mass="73747">MFRRDLSNPTFRREVRLHYVACGDESKPLMLFLHGFPEFWYSWRHQIREFKKDYRCVAIDLRGYADSDKPSGVAAYKTEKMIADIKQLIPAMGYSTCVLVSHDWGGVLAYQFAAKHQDMINKLIVMSAPHLGSFQEYLRKNKSQAKKSWYIMFFQTPWIPEIIFWLFDYETVKQVFTGKRSGLAVAKMSEEDVEAYKYALSRPGGLTAAINYYRAALRYPVGKFVNNIIETPTLVIWGCKDTALNKDLAALPAKFVPNLTVKYVEDASHWVQTDSPEEVNKLMREWLKASTFLISCSMTGIQKYVYQIVGINYAICVIFKLLWKFVRHPIQYLRLLTKKPPSTRPECLLDKSFGTHEFIQLKDVKWHCVSKGNNDKPLMLFLHGFPDFWFVWRHQIKEFSQKYRTVAIDLKGFGDSDKPTEITAYLTSKIREDISNLVRALNYKSCILVAHDFGGTVAYHVATKFPELVDKLIILNSPHPAAFLEAINTRKSQKEKSWYMVLFQVPYLPEILIRVFDYEFLRCMCGGGRLGSAVTDDEIQAYRYMYSKHGFSKQLNMYKAALSYRKFGDTVSTEIDIPSLIIWGTDDSFLDTELAEMNRKYLPKMKIKLLNEVGHWPHIDKADEVNTAIQDFLDKK</sequence>
<evidence type="ECO:0000313" key="5">
    <source>
        <dbReference type="Proteomes" id="UP000683360"/>
    </source>
</evidence>
<name>A0A8S3UBB1_MYTED</name>
<organism evidence="4 5">
    <name type="scientific">Mytilus edulis</name>
    <name type="common">Blue mussel</name>
    <dbReference type="NCBI Taxonomy" id="6550"/>
    <lineage>
        <taxon>Eukaryota</taxon>
        <taxon>Metazoa</taxon>
        <taxon>Spiralia</taxon>
        <taxon>Lophotrochozoa</taxon>
        <taxon>Mollusca</taxon>
        <taxon>Bivalvia</taxon>
        <taxon>Autobranchia</taxon>
        <taxon>Pteriomorphia</taxon>
        <taxon>Mytilida</taxon>
        <taxon>Mytiloidea</taxon>
        <taxon>Mytilidae</taxon>
        <taxon>Mytilinae</taxon>
        <taxon>Mytilus</taxon>
    </lineage>
</organism>
<dbReference type="SUPFAM" id="SSF53474">
    <property type="entry name" value="alpha/beta-Hydrolases"/>
    <property type="match status" value="2"/>
</dbReference>
<accession>A0A8S3UBB1</accession>
<evidence type="ECO:0000259" key="3">
    <source>
        <dbReference type="Pfam" id="PF00561"/>
    </source>
</evidence>
<dbReference type="InterPro" id="IPR000073">
    <property type="entry name" value="AB_hydrolase_1"/>
</dbReference>
<dbReference type="EMBL" id="CAJPWZ010002693">
    <property type="protein sequence ID" value="CAG2243175.1"/>
    <property type="molecule type" value="Genomic_DNA"/>
</dbReference>
<feature type="domain" description="AB hydrolase-1" evidence="3">
    <location>
        <begin position="28"/>
        <end position="275"/>
    </location>
</feature>
<comment type="caution">
    <text evidence="4">The sequence shown here is derived from an EMBL/GenBank/DDBJ whole genome shotgun (WGS) entry which is preliminary data.</text>
</comment>
<evidence type="ECO:0000313" key="4">
    <source>
        <dbReference type="EMBL" id="CAG2243175.1"/>
    </source>
</evidence>
<reference evidence="4" key="1">
    <citation type="submission" date="2021-03" db="EMBL/GenBank/DDBJ databases">
        <authorList>
            <person name="Bekaert M."/>
        </authorList>
    </citation>
    <scope>NUCLEOTIDE SEQUENCE</scope>
</reference>
<dbReference type="InterPro" id="IPR000639">
    <property type="entry name" value="Epox_hydrolase-like"/>
</dbReference>
<evidence type="ECO:0000256" key="2">
    <source>
        <dbReference type="ARBA" id="ARBA00038334"/>
    </source>
</evidence>
<dbReference type="PRINTS" id="PR00412">
    <property type="entry name" value="EPOXHYDRLASE"/>
</dbReference>
<dbReference type="EC" id="3.3.-.-" evidence="4"/>
<keyword evidence="1 4" id="KW-0378">Hydrolase</keyword>
<dbReference type="Gene3D" id="3.40.50.1820">
    <property type="entry name" value="alpha/beta hydrolase"/>
    <property type="match status" value="2"/>
</dbReference>
<evidence type="ECO:0000256" key="1">
    <source>
        <dbReference type="ARBA" id="ARBA00022801"/>
    </source>
</evidence>
<dbReference type="OrthoDB" id="408373at2759"/>
<feature type="domain" description="AB hydrolase-1" evidence="3">
    <location>
        <begin position="377"/>
        <end position="485"/>
    </location>
</feature>
<dbReference type="AlphaFoldDB" id="A0A8S3UBB1"/>
<dbReference type="Proteomes" id="UP000683360">
    <property type="component" value="Unassembled WGS sequence"/>
</dbReference>
<comment type="similarity">
    <text evidence="2">Belongs to the AB hydrolase superfamily. Epoxide hydrolase family.</text>
</comment>
<dbReference type="InterPro" id="IPR029058">
    <property type="entry name" value="AB_hydrolase_fold"/>
</dbReference>
<dbReference type="GO" id="GO:0004301">
    <property type="term" value="F:epoxide hydrolase activity"/>
    <property type="evidence" value="ECO:0007669"/>
    <property type="project" value="UniProtKB-ARBA"/>
</dbReference>
<dbReference type="PANTHER" id="PTHR43329">
    <property type="entry name" value="EPOXIDE HYDROLASE"/>
    <property type="match status" value="1"/>
</dbReference>
<gene>
    <name evidence="4" type="ORF">MEDL_55309</name>
</gene>
<keyword evidence="5" id="KW-1185">Reference proteome</keyword>
<dbReference type="PRINTS" id="PR00111">
    <property type="entry name" value="ABHYDROLASE"/>
</dbReference>
<proteinExistence type="inferred from homology"/>
<protein>
    <submittedName>
        <fullName evidence="4">EPHX4</fullName>
        <ecNumber evidence="4">3.3.-.-</ecNumber>
    </submittedName>
</protein>